<proteinExistence type="predicted"/>
<dbReference type="RefSeq" id="WP_069126733.1">
    <property type="nucleotide sequence ID" value="NZ_MARB01000018.1"/>
</dbReference>
<feature type="transmembrane region" description="Helical" evidence="1">
    <location>
        <begin position="427"/>
        <end position="447"/>
    </location>
</feature>
<feature type="transmembrane region" description="Helical" evidence="1">
    <location>
        <begin position="197"/>
        <end position="221"/>
    </location>
</feature>
<keyword evidence="1" id="KW-0472">Membrane</keyword>
<feature type="transmembrane region" description="Helical" evidence="1">
    <location>
        <begin position="227"/>
        <end position="246"/>
    </location>
</feature>
<evidence type="ECO:0000256" key="1">
    <source>
        <dbReference type="SAM" id="Phobius"/>
    </source>
</evidence>
<keyword evidence="1" id="KW-1133">Transmembrane helix</keyword>
<dbReference type="OrthoDB" id="6402665at2"/>
<sequence length="577" mass="64867">MRKEIRIRSWFLTIFGLPFLAVGIFFIYKTAVSVVDAVQMAAWQQTQGTLISAKLSHRRSDDSTTYQAEARYRYRVDGIEYTGERVAIHSGSDNIGDFQQRLGQRLTQLHHNKRPVAVYYNPSNPNEAVINRDIRWSMIGFNAIFIVLFGGSGLGMILFGLRGKRVIDTPEAAEKPWLARPAWADNRILSGARLGMYLFWAITVFWNLLSIPAALAVPSVWRKEGALALLILLFPLMGIGLFYWTVKKTLEWRRFGYTPLTLDPFPGAIGGDVGGEIEADITYAPGLVCEVTLSCLYSYVSGSGKNRSRSEAVKWQDSGHTQVEPTGRGIRLGFRFSVPEGLSPSEEETGNYYLWRLNIKLAQPGIDLHRSYTIPVYATAEKSRLQNLDSAKERPHGMPELKAETLLPLRRNGTLHELHYPMLRQPIASIVFLVVGVIFAIAGVILWGKAQQEGPTLYFMGGIFTILGSMAALAGFYTTFNSLYIAWDGRQVVTIRRLLGFTVRWKNARYHELRDIELKKGATTTQSGSTHKINYHVTAQTPRGKIVLAENLDSHSKAKLVTAFFRKQFGLHEQEKS</sequence>
<feature type="transmembrane region" description="Helical" evidence="1">
    <location>
        <begin position="7"/>
        <end position="28"/>
    </location>
</feature>
<dbReference type="Proteomes" id="UP000094769">
    <property type="component" value="Unassembled WGS sequence"/>
</dbReference>
<dbReference type="AlphaFoldDB" id="A0A7Z0VJF5"/>
<organism evidence="3 4">
    <name type="scientific">Candidatus Thiodiazotropha endolucinida</name>
    <dbReference type="NCBI Taxonomy" id="1655433"/>
    <lineage>
        <taxon>Bacteria</taxon>
        <taxon>Pseudomonadati</taxon>
        <taxon>Pseudomonadota</taxon>
        <taxon>Gammaproteobacteria</taxon>
        <taxon>Chromatiales</taxon>
        <taxon>Sedimenticolaceae</taxon>
        <taxon>Candidatus Thiodiazotropha</taxon>
    </lineage>
</organism>
<dbReference type="EMBL" id="MARB01000018">
    <property type="protein sequence ID" value="ODJ86747.1"/>
    <property type="molecule type" value="Genomic_DNA"/>
</dbReference>
<keyword evidence="1" id="KW-0812">Transmembrane</keyword>
<keyword evidence="4" id="KW-1185">Reference proteome</keyword>
<feature type="transmembrane region" description="Helical" evidence="1">
    <location>
        <begin position="139"/>
        <end position="161"/>
    </location>
</feature>
<gene>
    <name evidence="3" type="ORF">CODIS_30660</name>
</gene>
<dbReference type="Pfam" id="PF12158">
    <property type="entry name" value="DUF3592"/>
    <property type="match status" value="1"/>
</dbReference>
<evidence type="ECO:0000313" key="3">
    <source>
        <dbReference type="EMBL" id="ODJ86747.1"/>
    </source>
</evidence>
<evidence type="ECO:0000313" key="4">
    <source>
        <dbReference type="Proteomes" id="UP000094769"/>
    </source>
</evidence>
<comment type="caution">
    <text evidence="3">The sequence shown here is derived from an EMBL/GenBank/DDBJ whole genome shotgun (WGS) entry which is preliminary data.</text>
</comment>
<feature type="transmembrane region" description="Helical" evidence="1">
    <location>
        <begin position="459"/>
        <end position="487"/>
    </location>
</feature>
<accession>A0A7Z0VJF5</accession>
<evidence type="ECO:0000259" key="2">
    <source>
        <dbReference type="Pfam" id="PF12158"/>
    </source>
</evidence>
<protein>
    <recommendedName>
        <fullName evidence="2">DUF3592 domain-containing protein</fullName>
    </recommendedName>
</protein>
<reference evidence="3 4" key="1">
    <citation type="submission" date="2016-06" db="EMBL/GenBank/DDBJ databases">
        <title>Genome sequence of endosymbiont of Candidatus Endolucinida thiodiazotropha.</title>
        <authorList>
            <person name="Poehlein A."/>
            <person name="Koenig S."/>
            <person name="Heiden S.E."/>
            <person name="Thuermer A."/>
            <person name="Voget S."/>
            <person name="Daniel R."/>
            <person name="Markert S."/>
            <person name="Gros O."/>
            <person name="Schweder T."/>
        </authorList>
    </citation>
    <scope>NUCLEOTIDE SEQUENCE [LARGE SCALE GENOMIC DNA]</scope>
    <source>
        <strain evidence="3 4">COS</strain>
    </source>
</reference>
<name>A0A7Z0VJF5_9GAMM</name>
<feature type="domain" description="DUF3592" evidence="2">
    <location>
        <begin position="46"/>
        <end position="134"/>
    </location>
</feature>
<dbReference type="InterPro" id="IPR021994">
    <property type="entry name" value="DUF3592"/>
</dbReference>